<protein>
    <recommendedName>
        <fullName evidence="2">WLM domain-containing protein</fullName>
    </recommendedName>
</protein>
<dbReference type="GO" id="GO:0005634">
    <property type="term" value="C:nucleus"/>
    <property type="evidence" value="ECO:0007669"/>
    <property type="project" value="TreeGrafter"/>
</dbReference>
<accession>A0A4R0RFE0</accession>
<dbReference type="PROSITE" id="PS51397">
    <property type="entry name" value="WLM"/>
    <property type="match status" value="1"/>
</dbReference>
<dbReference type="STRING" id="92696.A0A4R0RFE0"/>
<evidence type="ECO:0000259" key="2">
    <source>
        <dbReference type="PROSITE" id="PS51397"/>
    </source>
</evidence>
<feature type="domain" description="WLM" evidence="2">
    <location>
        <begin position="8"/>
        <end position="232"/>
    </location>
</feature>
<feature type="compositionally biased region" description="Acidic residues" evidence="1">
    <location>
        <begin position="246"/>
        <end position="260"/>
    </location>
</feature>
<proteinExistence type="predicted"/>
<feature type="compositionally biased region" description="Basic residues" evidence="1">
    <location>
        <begin position="207"/>
        <end position="217"/>
    </location>
</feature>
<dbReference type="EMBL" id="RWJN01000503">
    <property type="protein sequence ID" value="TCD61114.1"/>
    <property type="molecule type" value="Genomic_DNA"/>
</dbReference>
<dbReference type="OrthoDB" id="447842at2759"/>
<dbReference type="AlphaFoldDB" id="A0A4R0RFE0"/>
<name>A0A4R0RFE0_9APHY</name>
<organism evidence="3 4">
    <name type="scientific">Steccherinum ochraceum</name>
    <dbReference type="NCBI Taxonomy" id="92696"/>
    <lineage>
        <taxon>Eukaryota</taxon>
        <taxon>Fungi</taxon>
        <taxon>Dikarya</taxon>
        <taxon>Basidiomycota</taxon>
        <taxon>Agaricomycotina</taxon>
        <taxon>Agaricomycetes</taxon>
        <taxon>Polyporales</taxon>
        <taxon>Steccherinaceae</taxon>
        <taxon>Steccherinum</taxon>
    </lineage>
</organism>
<comment type="caution">
    <text evidence="3">The sequence shown here is derived from an EMBL/GenBank/DDBJ whole genome shotgun (WGS) entry which is preliminary data.</text>
</comment>
<dbReference type="InterPro" id="IPR013536">
    <property type="entry name" value="WLM_dom"/>
</dbReference>
<dbReference type="GO" id="GO:0006281">
    <property type="term" value="P:DNA repair"/>
    <property type="evidence" value="ECO:0007669"/>
    <property type="project" value="TreeGrafter"/>
</dbReference>
<feature type="compositionally biased region" description="Low complexity" evidence="1">
    <location>
        <begin position="336"/>
        <end position="350"/>
    </location>
</feature>
<dbReference type="Pfam" id="PF08325">
    <property type="entry name" value="WLM"/>
    <property type="match status" value="1"/>
</dbReference>
<sequence length="410" mass="45008">MVHVRLNPKETNPNPHINFIAPLPIDDATAREDSRQFLRALAAQVRPVMKSHGFVINSFEEYEYNSVFAGRNWNNGETVEIVLRGPTGAYYSSSWLLGTLCHELAHIKALWSRLRREVGQLQSKGYFGDGYWSSGQRLADSAVVGGMGEVAGALPEYMCGGAHSRQRPSTFRRRRPTQKRRTIKRTFKGEGHALNEDVSDEEEKKKGTGFRKKAGSKRAREERAAAVEKRVQALLGKTGPSSEQSSSDDDDSEGEGEEETDKDRRRAMLDTVPQSDLDALKTSRNTFIDEFFFPASSSQPEAGPSRPRPTVSSVAAKRKQSLRQSTLGDGGAVIAPSESLSKPSTSSTSPPKKKQKLGPGESLASTPLGSVPRRGDRDVSVEIEVPGLRTNGNGWACTVCTLWVDLSDFL</sequence>
<feature type="compositionally biased region" description="Basic residues" evidence="1">
    <location>
        <begin position="164"/>
        <end position="186"/>
    </location>
</feature>
<dbReference type="Proteomes" id="UP000292702">
    <property type="component" value="Unassembled WGS sequence"/>
</dbReference>
<evidence type="ECO:0000256" key="1">
    <source>
        <dbReference type="SAM" id="MobiDB-lite"/>
    </source>
</evidence>
<evidence type="ECO:0000313" key="3">
    <source>
        <dbReference type="EMBL" id="TCD61114.1"/>
    </source>
</evidence>
<dbReference type="PANTHER" id="PTHR46622">
    <property type="entry name" value="DNA-DEPENDENT METALLOPROTEASE WSS1"/>
    <property type="match status" value="1"/>
</dbReference>
<reference evidence="3 4" key="1">
    <citation type="submission" date="2018-11" db="EMBL/GenBank/DDBJ databases">
        <title>Genome assembly of Steccherinum ochraceum LE-BIN_3174, the white-rot fungus of the Steccherinaceae family (The Residual Polyporoid clade, Polyporales, Basidiomycota).</title>
        <authorList>
            <person name="Fedorova T.V."/>
            <person name="Glazunova O.A."/>
            <person name="Landesman E.O."/>
            <person name="Moiseenko K.V."/>
            <person name="Psurtseva N.V."/>
            <person name="Savinova O.S."/>
            <person name="Shakhova N.V."/>
            <person name="Tyazhelova T.V."/>
            <person name="Vasina D.V."/>
        </authorList>
    </citation>
    <scope>NUCLEOTIDE SEQUENCE [LARGE SCALE GENOMIC DNA]</scope>
    <source>
        <strain evidence="3 4">LE-BIN_3174</strain>
    </source>
</reference>
<feature type="region of interest" description="Disordered" evidence="1">
    <location>
        <begin position="159"/>
        <end position="280"/>
    </location>
</feature>
<feature type="compositionally biased region" description="Basic and acidic residues" evidence="1">
    <location>
        <begin position="218"/>
        <end position="231"/>
    </location>
</feature>
<keyword evidence="4" id="KW-1185">Reference proteome</keyword>
<gene>
    <name evidence="3" type="ORF">EIP91_009010</name>
</gene>
<evidence type="ECO:0000313" key="4">
    <source>
        <dbReference type="Proteomes" id="UP000292702"/>
    </source>
</evidence>
<feature type="region of interest" description="Disordered" evidence="1">
    <location>
        <begin position="295"/>
        <end position="377"/>
    </location>
</feature>
<dbReference type="GO" id="GO:0008237">
    <property type="term" value="F:metallopeptidase activity"/>
    <property type="evidence" value="ECO:0007669"/>
    <property type="project" value="TreeGrafter"/>
</dbReference>
<dbReference type="PANTHER" id="PTHR46622:SF1">
    <property type="entry name" value="DNA-DEPENDENT METALLOPROTEASE WSS1"/>
    <property type="match status" value="1"/>
</dbReference>
<dbReference type="InterPro" id="IPR053000">
    <property type="entry name" value="WSS1-like_metalloprotease"/>
</dbReference>